<dbReference type="AlphaFoldDB" id="A0A1H2PVE4"/>
<gene>
    <name evidence="1" type="ORF">SAMN05216551_115133</name>
</gene>
<dbReference type="InterPro" id="IPR057700">
    <property type="entry name" value="DUF7940"/>
</dbReference>
<dbReference type="Proteomes" id="UP000243719">
    <property type="component" value="Unassembled WGS sequence"/>
</dbReference>
<protein>
    <submittedName>
        <fullName evidence="1">Uncharacterized protein</fullName>
    </submittedName>
</protein>
<accession>A0A1H2PVE4</accession>
<evidence type="ECO:0000313" key="2">
    <source>
        <dbReference type="Proteomes" id="UP000243719"/>
    </source>
</evidence>
<name>A0A1H2PVE4_9BURK</name>
<dbReference type="Pfam" id="PF25612">
    <property type="entry name" value="DUF7940"/>
    <property type="match status" value="1"/>
</dbReference>
<dbReference type="EMBL" id="FNLO01000015">
    <property type="protein sequence ID" value="SDV51234.1"/>
    <property type="molecule type" value="Genomic_DNA"/>
</dbReference>
<keyword evidence="2" id="KW-1185">Reference proteome</keyword>
<dbReference type="OrthoDB" id="6006804at2"/>
<dbReference type="RefSeq" id="WP_139169788.1">
    <property type="nucleotide sequence ID" value="NZ_FNLO01000015.1"/>
</dbReference>
<proteinExistence type="predicted"/>
<dbReference type="STRING" id="1770053.SAMN05216551_115133"/>
<sequence>MKVTLAAPWAVMKKWWCVHVAGGFAILLAAVPALAHEWPTLAPVLLDLFPSGGKQWVPIIGIGLVIAARSIKQPALTERNDG</sequence>
<organism evidence="1 2">
    <name type="scientific">Chitinasiproducens palmae</name>
    <dbReference type="NCBI Taxonomy" id="1770053"/>
    <lineage>
        <taxon>Bacteria</taxon>
        <taxon>Pseudomonadati</taxon>
        <taxon>Pseudomonadota</taxon>
        <taxon>Betaproteobacteria</taxon>
        <taxon>Burkholderiales</taxon>
        <taxon>Burkholderiaceae</taxon>
        <taxon>Chitinasiproducens</taxon>
    </lineage>
</organism>
<evidence type="ECO:0000313" key="1">
    <source>
        <dbReference type="EMBL" id="SDV51234.1"/>
    </source>
</evidence>
<reference evidence="2" key="1">
    <citation type="submission" date="2016-09" db="EMBL/GenBank/DDBJ databases">
        <authorList>
            <person name="Varghese N."/>
            <person name="Submissions S."/>
        </authorList>
    </citation>
    <scope>NUCLEOTIDE SEQUENCE [LARGE SCALE GENOMIC DNA]</scope>
    <source>
        <strain evidence="2">JS23</strain>
    </source>
</reference>